<dbReference type="InterPro" id="IPR038765">
    <property type="entry name" value="Papain-like_cys_pep_sf"/>
</dbReference>
<keyword evidence="3" id="KW-1185">Reference proteome</keyword>
<dbReference type="EMBL" id="JAGPXD010000004">
    <property type="protein sequence ID" value="KAH7359480.1"/>
    <property type="molecule type" value="Genomic_DNA"/>
</dbReference>
<protein>
    <submittedName>
        <fullName evidence="2">Uncharacterized protein</fullName>
    </submittedName>
</protein>
<feature type="region of interest" description="Disordered" evidence="1">
    <location>
        <begin position="1"/>
        <end position="44"/>
    </location>
</feature>
<proteinExistence type="predicted"/>
<name>A0A8K0X3G7_9PEZI</name>
<sequence>MELGLSRPSDDDDSLLQDSDDGAESVVDTGRCLRDSVHEPSSPVLSTICAGESPGLVDLTTDGTDEPTSEPAPAVGDIIATISALRPDDRLDSRHLYWCLQNALRVRSRKGWCVLEPGFPTSDGQLGTAVFNLPKRPNNIIFLLHHATQHWSVVHWDREAQRLRHYDSVRDDGRHGVVEKLLESFTTRHSSTSPRLEFVAEPCPHGIFALAYIDRLTLGGAVHGLVDPAKLRQVYTGKLEAHVHDDMLAPAPPRNVRCQTPPCGPDVADSILERPAKRSDVGERQTSTVRRKASRLPMPSNYPVLGTKPSHASPLPGLISDHSTTT</sequence>
<evidence type="ECO:0000256" key="1">
    <source>
        <dbReference type="SAM" id="MobiDB-lite"/>
    </source>
</evidence>
<feature type="compositionally biased region" description="Basic and acidic residues" evidence="1">
    <location>
        <begin position="274"/>
        <end position="283"/>
    </location>
</feature>
<reference evidence="2" key="1">
    <citation type="journal article" date="2021" name="Nat. Commun.">
        <title>Genetic determinants of endophytism in the Arabidopsis root mycobiome.</title>
        <authorList>
            <person name="Mesny F."/>
            <person name="Miyauchi S."/>
            <person name="Thiergart T."/>
            <person name="Pickel B."/>
            <person name="Atanasova L."/>
            <person name="Karlsson M."/>
            <person name="Huettel B."/>
            <person name="Barry K.W."/>
            <person name="Haridas S."/>
            <person name="Chen C."/>
            <person name="Bauer D."/>
            <person name="Andreopoulos W."/>
            <person name="Pangilinan J."/>
            <person name="LaButti K."/>
            <person name="Riley R."/>
            <person name="Lipzen A."/>
            <person name="Clum A."/>
            <person name="Drula E."/>
            <person name="Henrissat B."/>
            <person name="Kohler A."/>
            <person name="Grigoriev I.V."/>
            <person name="Martin F.M."/>
            <person name="Hacquard S."/>
        </authorList>
    </citation>
    <scope>NUCLEOTIDE SEQUENCE</scope>
    <source>
        <strain evidence="2">MPI-CAGE-AT-0016</strain>
    </source>
</reference>
<feature type="compositionally biased region" description="Acidic residues" evidence="1">
    <location>
        <begin position="10"/>
        <end position="23"/>
    </location>
</feature>
<dbReference type="Gene3D" id="3.40.395.10">
    <property type="entry name" value="Adenoviral Proteinase, Chain A"/>
    <property type="match status" value="1"/>
</dbReference>
<accession>A0A8K0X3G7</accession>
<gene>
    <name evidence="2" type="ORF">B0T11DRAFT_331149</name>
</gene>
<comment type="caution">
    <text evidence="2">The sequence shown here is derived from an EMBL/GenBank/DDBJ whole genome shotgun (WGS) entry which is preliminary data.</text>
</comment>
<organism evidence="2 3">
    <name type="scientific">Plectosphaerella cucumerina</name>
    <dbReference type="NCBI Taxonomy" id="40658"/>
    <lineage>
        <taxon>Eukaryota</taxon>
        <taxon>Fungi</taxon>
        <taxon>Dikarya</taxon>
        <taxon>Ascomycota</taxon>
        <taxon>Pezizomycotina</taxon>
        <taxon>Sordariomycetes</taxon>
        <taxon>Hypocreomycetidae</taxon>
        <taxon>Glomerellales</taxon>
        <taxon>Plectosphaerellaceae</taxon>
        <taxon>Plectosphaerella</taxon>
    </lineage>
</organism>
<evidence type="ECO:0000313" key="3">
    <source>
        <dbReference type="Proteomes" id="UP000813385"/>
    </source>
</evidence>
<feature type="region of interest" description="Disordered" evidence="1">
    <location>
        <begin position="274"/>
        <end position="326"/>
    </location>
</feature>
<dbReference type="SUPFAM" id="SSF54001">
    <property type="entry name" value="Cysteine proteinases"/>
    <property type="match status" value="1"/>
</dbReference>
<evidence type="ECO:0000313" key="2">
    <source>
        <dbReference type="EMBL" id="KAH7359480.1"/>
    </source>
</evidence>
<dbReference type="Proteomes" id="UP000813385">
    <property type="component" value="Unassembled WGS sequence"/>
</dbReference>
<dbReference type="AlphaFoldDB" id="A0A8K0X3G7"/>